<protein>
    <recommendedName>
        <fullName evidence="1">DUF1638 domain-containing protein</fullName>
    </recommendedName>
</protein>
<name>A0A0T7FKE4_NEOGA</name>
<dbReference type="InterPro" id="IPR012437">
    <property type="entry name" value="DUF1638"/>
</dbReference>
<feature type="domain" description="DUF1638" evidence="1">
    <location>
        <begin position="51"/>
        <end position="210"/>
    </location>
</feature>
<evidence type="ECO:0000259" key="1">
    <source>
        <dbReference type="Pfam" id="PF07796"/>
    </source>
</evidence>
<accession>A0A0T7FKE4</accession>
<evidence type="ECO:0000313" key="2">
    <source>
        <dbReference type="EMBL" id="CDZ35478.1"/>
    </source>
</evidence>
<dbReference type="Pfam" id="PF07796">
    <property type="entry name" value="DUF1638"/>
    <property type="match status" value="1"/>
</dbReference>
<dbReference type="EMBL" id="CCRH01000007">
    <property type="protein sequence ID" value="CDZ35478.1"/>
    <property type="molecule type" value="Genomic_DNA"/>
</dbReference>
<gene>
    <name evidence="2" type="ORF">NGAL_HAMBI1145_28680</name>
</gene>
<organism evidence="2 3">
    <name type="scientific">Neorhizobium galegae bv. officinalis</name>
    <dbReference type="NCBI Taxonomy" id="323656"/>
    <lineage>
        <taxon>Bacteria</taxon>
        <taxon>Pseudomonadati</taxon>
        <taxon>Pseudomonadota</taxon>
        <taxon>Alphaproteobacteria</taxon>
        <taxon>Hyphomicrobiales</taxon>
        <taxon>Rhizobiaceae</taxon>
        <taxon>Rhizobium/Agrobacterium group</taxon>
        <taxon>Neorhizobium</taxon>
    </lineage>
</organism>
<proteinExistence type="predicted"/>
<dbReference type="Proteomes" id="UP000046176">
    <property type="component" value="Unassembled WGS sequence"/>
</dbReference>
<reference evidence="2 3" key="1">
    <citation type="submission" date="2014-08" db="EMBL/GenBank/DDBJ databases">
        <authorList>
            <person name="Chen Y.-H."/>
        </authorList>
    </citation>
    <scope>NUCLEOTIDE SEQUENCE [LARGE SCALE GENOMIC DNA]</scope>
</reference>
<dbReference type="RefSeq" id="WP_245282785.1">
    <property type="nucleotide sequence ID" value="NZ_CCRH01000007.1"/>
</dbReference>
<evidence type="ECO:0000313" key="3">
    <source>
        <dbReference type="Proteomes" id="UP000046176"/>
    </source>
</evidence>
<dbReference type="AlphaFoldDB" id="A0A0T7FKE4"/>
<sequence length="213" mass="23977">MERDEIVAEMDFPAKERSTREKVHVIACGAIAREILAVSRQQGLGHIDLNCLPAIWHAYPQKIVPGLEKAVAEARKAGFEKIFFAYADCGTGGDIDRLCAREGIARIEGPHCYSFFAGNGAFAAKADEDLFSFFLTDFLARQFEAFVIEPLGLDRHPQLKEMYFGNYRKLVYLSQEEDEVLQDKARGAADYLGLEYEYRFTGYGDLTQALRSV</sequence>